<dbReference type="EnsemblMetazoa" id="MESCA004357-RA">
    <property type="protein sequence ID" value="MESCA004357-PA"/>
    <property type="gene ID" value="MESCA004357"/>
</dbReference>
<feature type="compositionally biased region" description="Basic and acidic residues" evidence="1">
    <location>
        <begin position="86"/>
        <end position="107"/>
    </location>
</feature>
<dbReference type="PANTHER" id="PTHR46940">
    <property type="entry name" value="NKAP DOMAIN-CONTAINING 1"/>
    <property type="match status" value="1"/>
</dbReference>
<feature type="region of interest" description="Disordered" evidence="1">
    <location>
        <begin position="58"/>
        <end position="237"/>
    </location>
</feature>
<proteinExistence type="predicted"/>
<feature type="compositionally biased region" description="Basic residues" evidence="1">
    <location>
        <begin position="108"/>
        <end position="118"/>
    </location>
</feature>
<reference evidence="2" key="2">
    <citation type="submission" date="2015-06" db="UniProtKB">
        <authorList>
            <consortium name="EnsemblMetazoa"/>
        </authorList>
    </citation>
    <scope>IDENTIFICATION</scope>
</reference>
<dbReference type="Pfam" id="PF15692">
    <property type="entry name" value="NKAP"/>
    <property type="match status" value="1"/>
</dbReference>
<feature type="region of interest" description="Disordered" evidence="1">
    <location>
        <begin position="1"/>
        <end position="45"/>
    </location>
</feature>
<sequence>MSSRNNSGKLLRMDREPISTKFTDPSHPAGKRREIDNVMKKARAGTNDYWDKKLLEVEEKDPNRWRHTGFKKMYIEGDESGSSGGESDRESRYKRSNNGREREEVYRRQSRSRSRSGMRKSPPTPPPQVRRREPQPDHRRSPRRIQPRSPGRAGHRSPEVSRKMMYRVHSPQRRSSRSPIPRGRRSPPSPPMRRRSPEPPSVPPPSRKHGGQILPRSKRPPSPPRDSLKMSSGFKSA</sequence>
<protein>
    <submittedName>
        <fullName evidence="2">Uncharacterized protein</fullName>
    </submittedName>
</protein>
<dbReference type="InterPro" id="IPR043407">
    <property type="entry name" value="Nkap_D1"/>
</dbReference>
<organism evidence="2 3">
    <name type="scientific">Megaselia scalaris</name>
    <name type="common">Humpbacked fly</name>
    <name type="synonym">Phora scalaris</name>
    <dbReference type="NCBI Taxonomy" id="36166"/>
    <lineage>
        <taxon>Eukaryota</taxon>
        <taxon>Metazoa</taxon>
        <taxon>Ecdysozoa</taxon>
        <taxon>Arthropoda</taxon>
        <taxon>Hexapoda</taxon>
        <taxon>Insecta</taxon>
        <taxon>Pterygota</taxon>
        <taxon>Neoptera</taxon>
        <taxon>Endopterygota</taxon>
        <taxon>Diptera</taxon>
        <taxon>Brachycera</taxon>
        <taxon>Muscomorpha</taxon>
        <taxon>Platypezoidea</taxon>
        <taxon>Phoridae</taxon>
        <taxon>Megaseliini</taxon>
        <taxon>Megaselia</taxon>
    </lineage>
</organism>
<reference evidence="3" key="1">
    <citation type="submission" date="2013-02" db="EMBL/GenBank/DDBJ databases">
        <authorList>
            <person name="Hughes D."/>
        </authorList>
    </citation>
    <scope>NUCLEOTIDE SEQUENCE</scope>
    <source>
        <strain>Durham</strain>
        <strain evidence="3">NC isolate 2 -- Noor lab</strain>
    </source>
</reference>
<evidence type="ECO:0000256" key="1">
    <source>
        <dbReference type="SAM" id="MobiDB-lite"/>
    </source>
</evidence>
<name>T1GLF6_MEGSC</name>
<keyword evidence="3" id="KW-1185">Reference proteome</keyword>
<dbReference type="PANTHER" id="PTHR46940:SF1">
    <property type="entry name" value="NKAP DOMAIN CONTAINING 1"/>
    <property type="match status" value="1"/>
</dbReference>
<dbReference type="HOGENOM" id="CLU_1171796_0_0_1"/>
<dbReference type="Proteomes" id="UP000015102">
    <property type="component" value="Unassembled WGS sequence"/>
</dbReference>
<feature type="compositionally biased region" description="Basic residues" evidence="1">
    <location>
        <begin position="164"/>
        <end position="176"/>
    </location>
</feature>
<dbReference type="AlphaFoldDB" id="T1GLF6"/>
<dbReference type="EMBL" id="CAQQ02039685">
    <property type="status" value="NOT_ANNOTATED_CDS"/>
    <property type="molecule type" value="Genomic_DNA"/>
</dbReference>
<evidence type="ECO:0000313" key="2">
    <source>
        <dbReference type="EnsemblMetazoa" id="MESCA004357-PA"/>
    </source>
</evidence>
<evidence type="ECO:0000313" key="3">
    <source>
        <dbReference type="Proteomes" id="UP000015102"/>
    </source>
</evidence>
<feature type="compositionally biased region" description="Basic and acidic residues" evidence="1">
    <location>
        <begin position="130"/>
        <end position="139"/>
    </location>
</feature>
<accession>T1GLF6</accession>